<keyword evidence="2" id="KW-1185">Reference proteome</keyword>
<name>A0A9P6I6Z5_9PEZI</name>
<dbReference type="Proteomes" id="UP000781932">
    <property type="component" value="Unassembled WGS sequence"/>
</dbReference>
<evidence type="ECO:0000313" key="1">
    <source>
        <dbReference type="EMBL" id="KAF9878052.1"/>
    </source>
</evidence>
<organism evidence="1 2">
    <name type="scientific">Colletotrichum karsti</name>
    <dbReference type="NCBI Taxonomy" id="1095194"/>
    <lineage>
        <taxon>Eukaryota</taxon>
        <taxon>Fungi</taxon>
        <taxon>Dikarya</taxon>
        <taxon>Ascomycota</taxon>
        <taxon>Pezizomycotina</taxon>
        <taxon>Sordariomycetes</taxon>
        <taxon>Hypocreomycetidae</taxon>
        <taxon>Glomerellales</taxon>
        <taxon>Glomerellaceae</taxon>
        <taxon>Colletotrichum</taxon>
        <taxon>Colletotrichum boninense species complex</taxon>
    </lineage>
</organism>
<dbReference type="EMBL" id="JAATWM020000012">
    <property type="protein sequence ID" value="KAF9878052.1"/>
    <property type="molecule type" value="Genomic_DNA"/>
</dbReference>
<reference evidence="1" key="2">
    <citation type="submission" date="2020-11" db="EMBL/GenBank/DDBJ databases">
        <title>Whole genome sequencing of Colletotrichum sp.</title>
        <authorList>
            <person name="Li H."/>
        </authorList>
    </citation>
    <scope>NUCLEOTIDE SEQUENCE</scope>
    <source>
        <strain evidence="1">CkLH20</strain>
    </source>
</reference>
<proteinExistence type="predicted"/>
<reference evidence="1" key="1">
    <citation type="submission" date="2020-03" db="EMBL/GenBank/DDBJ databases">
        <authorList>
            <person name="He L."/>
        </authorList>
    </citation>
    <scope>NUCLEOTIDE SEQUENCE</scope>
    <source>
        <strain evidence="1">CkLH20</strain>
    </source>
</reference>
<dbReference type="GeneID" id="62160421"/>
<gene>
    <name evidence="1" type="ORF">CkaCkLH20_04628</name>
</gene>
<protein>
    <submittedName>
        <fullName evidence="1">Uncharacterized protein</fullName>
    </submittedName>
</protein>
<evidence type="ECO:0000313" key="2">
    <source>
        <dbReference type="Proteomes" id="UP000781932"/>
    </source>
</evidence>
<sequence length="226" mass="25876">MELTNLQGLEQPILLGPKSSCKSSDVAFGLWGIKFPHRRDQHDDFEYNLETYMTYYYKQISLFAKDEGKFVVLKTHQDIANIANDLLRQNLGKDEMIKRFHTNNQMDEIQLYASTNLTARLIFMMCIGTAPLVVSGGTDFNWIDNENISSESIKDSVARHFNDSRDASSGDSIQFSKLLTAQNLRRIVGLKILWTDNIADHLRLFRDDTEVAIFHHASFLMVAKHA</sequence>
<comment type="caution">
    <text evidence="1">The sequence shown here is derived from an EMBL/GenBank/DDBJ whole genome shotgun (WGS) entry which is preliminary data.</text>
</comment>
<dbReference type="AlphaFoldDB" id="A0A9P6I6Z5"/>
<dbReference type="RefSeq" id="XP_038747513.1">
    <property type="nucleotide sequence ID" value="XM_038887347.1"/>
</dbReference>
<accession>A0A9P6I6Z5</accession>
<dbReference type="OrthoDB" id="5092639at2759"/>